<gene>
    <name evidence="2" type="ORF">BWQ96_06008</name>
</gene>
<keyword evidence="3" id="KW-1185">Reference proteome</keyword>
<accession>A0A2V3IR74</accession>
<evidence type="ECO:0000256" key="1">
    <source>
        <dbReference type="SAM" id="MobiDB-lite"/>
    </source>
</evidence>
<sequence>MLNVPDSATHYEGVPLGGVVTIVETEVPLHESIAAAQRALPACTGMFVSPTQIISSAHCVFHRKQDESEEPYWMFGDGNLHNTFLYAIAGKVDAEDNSFDVYKLVTGCVPQSYVDAESEDATSSMGNDLVVFEVEGNFTGDLSSIGNIANSIVYDIPRNYLLPQYPSDVDEGRSLVIDMNTTPIVFEPLGDGVFFSIDLASWSGSSGGPIIDVNATRSSGRPCVVGVLMSSGWSVCDSGIVPVTTAIPLVQELLTTASIAQKRNGNHSGKGPNLAAEEQGAETDVVPTTISEPKYSVPKNSTGITQHRDATPGTPAKN</sequence>
<dbReference type="InterPro" id="IPR043504">
    <property type="entry name" value="Peptidase_S1_PA_chymotrypsin"/>
</dbReference>
<evidence type="ECO:0000313" key="2">
    <source>
        <dbReference type="EMBL" id="PXF44227.1"/>
    </source>
</evidence>
<evidence type="ECO:0008006" key="4">
    <source>
        <dbReference type="Google" id="ProtNLM"/>
    </source>
</evidence>
<dbReference type="EMBL" id="NBIV01000097">
    <property type="protein sequence ID" value="PXF44227.1"/>
    <property type="molecule type" value="Genomic_DNA"/>
</dbReference>
<dbReference type="InterPro" id="IPR009003">
    <property type="entry name" value="Peptidase_S1_PA"/>
</dbReference>
<feature type="region of interest" description="Disordered" evidence="1">
    <location>
        <begin position="261"/>
        <end position="318"/>
    </location>
</feature>
<name>A0A2V3IR74_9FLOR</name>
<dbReference type="OrthoDB" id="10377534at2759"/>
<proteinExistence type="predicted"/>
<reference evidence="2 3" key="1">
    <citation type="journal article" date="2018" name="Mol. Biol. Evol.">
        <title>Analysis of the draft genome of the red seaweed Gracilariopsis chorda provides insights into genome size evolution in Rhodophyta.</title>
        <authorList>
            <person name="Lee J."/>
            <person name="Yang E.C."/>
            <person name="Graf L."/>
            <person name="Yang J.H."/>
            <person name="Qiu H."/>
            <person name="Zel Zion U."/>
            <person name="Chan C.X."/>
            <person name="Stephens T.G."/>
            <person name="Weber A.P.M."/>
            <person name="Boo G.H."/>
            <person name="Boo S.M."/>
            <person name="Kim K.M."/>
            <person name="Shin Y."/>
            <person name="Jung M."/>
            <person name="Lee S.J."/>
            <person name="Yim H.S."/>
            <person name="Lee J.H."/>
            <person name="Bhattacharya D."/>
            <person name="Yoon H.S."/>
        </authorList>
    </citation>
    <scope>NUCLEOTIDE SEQUENCE [LARGE SCALE GENOMIC DNA]</scope>
    <source>
        <strain evidence="2 3">SKKU-2015</strain>
        <tissue evidence="2">Whole body</tissue>
    </source>
</reference>
<evidence type="ECO:0000313" key="3">
    <source>
        <dbReference type="Proteomes" id="UP000247409"/>
    </source>
</evidence>
<protein>
    <recommendedName>
        <fullName evidence="4">Peptidase S1 domain-containing protein</fullName>
    </recommendedName>
</protein>
<dbReference type="SUPFAM" id="SSF50494">
    <property type="entry name" value="Trypsin-like serine proteases"/>
    <property type="match status" value="1"/>
</dbReference>
<organism evidence="2 3">
    <name type="scientific">Gracilariopsis chorda</name>
    <dbReference type="NCBI Taxonomy" id="448386"/>
    <lineage>
        <taxon>Eukaryota</taxon>
        <taxon>Rhodophyta</taxon>
        <taxon>Florideophyceae</taxon>
        <taxon>Rhodymeniophycidae</taxon>
        <taxon>Gracilariales</taxon>
        <taxon>Gracilariaceae</taxon>
        <taxon>Gracilariopsis</taxon>
    </lineage>
</organism>
<comment type="caution">
    <text evidence="2">The sequence shown here is derived from an EMBL/GenBank/DDBJ whole genome shotgun (WGS) entry which is preliminary data.</text>
</comment>
<dbReference type="AlphaFoldDB" id="A0A2V3IR74"/>
<dbReference type="Gene3D" id="2.40.10.10">
    <property type="entry name" value="Trypsin-like serine proteases"/>
    <property type="match status" value="2"/>
</dbReference>
<dbReference type="Proteomes" id="UP000247409">
    <property type="component" value="Unassembled WGS sequence"/>
</dbReference>